<dbReference type="GO" id="GO:0005739">
    <property type="term" value="C:mitochondrion"/>
    <property type="evidence" value="ECO:0007669"/>
    <property type="project" value="TreeGrafter"/>
</dbReference>
<dbReference type="SUPFAM" id="SSF56112">
    <property type="entry name" value="Protein kinase-like (PK-like)"/>
    <property type="match status" value="1"/>
</dbReference>
<evidence type="ECO:0000313" key="3">
    <source>
        <dbReference type="EMBL" id="WPB05199.1"/>
    </source>
</evidence>
<evidence type="ECO:0000313" key="2">
    <source>
        <dbReference type="EMBL" id="PIA94737.1"/>
    </source>
</evidence>
<dbReference type="InterPro" id="IPR051035">
    <property type="entry name" value="Mito_inheritance_9"/>
</dbReference>
<dbReference type="PANTHER" id="PTHR36091:SF2">
    <property type="entry name" value="AMINOGLYCOSIDE PHOSPHOTRANSFERASE DOMAIN-CONTAINING PROTEIN"/>
    <property type="match status" value="1"/>
</dbReference>
<dbReference type="Proteomes" id="UP001302367">
    <property type="component" value="Chromosome 6"/>
</dbReference>
<dbReference type="Proteomes" id="UP000230605">
    <property type="component" value="Chromosome 6"/>
</dbReference>
<dbReference type="EMBL" id="CP134189">
    <property type="protein sequence ID" value="WPB05199.1"/>
    <property type="molecule type" value="Genomic_DNA"/>
</dbReference>
<dbReference type="PANTHER" id="PTHR36091">
    <property type="entry name" value="ALTERED INHERITANCE OF MITOCHONDRIA PROTEIN 9, MITOCHONDRIAL"/>
    <property type="match status" value="1"/>
</dbReference>
<name>A0A2G5HQB6_CERBT</name>
<dbReference type="AlphaFoldDB" id="A0A2G5HQB6"/>
<dbReference type="Pfam" id="PF01636">
    <property type="entry name" value="APH"/>
    <property type="match status" value="1"/>
</dbReference>
<reference evidence="3 5" key="2">
    <citation type="submission" date="2023-09" db="EMBL/GenBank/DDBJ databases">
        <title>Complete-Gapless Cercospora beticola genome.</title>
        <authorList>
            <person name="Wyatt N.A."/>
            <person name="Spanner R.E."/>
            <person name="Bolton M.D."/>
        </authorList>
    </citation>
    <scope>NUCLEOTIDE SEQUENCE [LARGE SCALE GENOMIC DNA]</scope>
    <source>
        <strain evidence="3">Cb09-40</strain>
    </source>
</reference>
<proteinExistence type="predicted"/>
<accession>A0A2G5HQB6</accession>
<dbReference type="Gene3D" id="3.90.1200.10">
    <property type="match status" value="1"/>
</dbReference>
<evidence type="ECO:0000313" key="5">
    <source>
        <dbReference type="Proteomes" id="UP001302367"/>
    </source>
</evidence>
<dbReference type="EMBL" id="LKMD01000104">
    <property type="protein sequence ID" value="PIA94737.1"/>
    <property type="molecule type" value="Genomic_DNA"/>
</dbReference>
<gene>
    <name evidence="2" type="ORF">CB0940_08620</name>
    <name evidence="3" type="ORF">RHO25_009850</name>
</gene>
<reference evidence="2 4" key="1">
    <citation type="submission" date="2015-10" db="EMBL/GenBank/DDBJ databases">
        <title>The cercosporin biosynthetic gene cluster was horizontally transferred to several fungal lineages and shown to be expanded in Cercospora beticola based on microsynteny with recipient genomes.</title>
        <authorList>
            <person name="De Jonge R."/>
            <person name="Ebert M.K."/>
            <person name="Suttle J.C."/>
            <person name="Jurick Ii W.M."/>
            <person name="Secor G.A."/>
            <person name="Thomma B.P."/>
            <person name="Van De Peer Y."/>
            <person name="Bolton M.D."/>
        </authorList>
    </citation>
    <scope>NUCLEOTIDE SEQUENCE [LARGE SCALE GENOMIC DNA]</scope>
    <source>
        <strain evidence="2 4">09-40</strain>
    </source>
</reference>
<feature type="domain" description="Aminoglycoside phosphotransferase" evidence="1">
    <location>
        <begin position="90"/>
        <end position="364"/>
    </location>
</feature>
<dbReference type="InterPro" id="IPR002575">
    <property type="entry name" value="Aminoglycoside_PTrfase"/>
</dbReference>
<organism evidence="2 4">
    <name type="scientific">Cercospora beticola</name>
    <name type="common">Sugarbeet leaf spot fungus</name>
    <dbReference type="NCBI Taxonomy" id="122368"/>
    <lineage>
        <taxon>Eukaryota</taxon>
        <taxon>Fungi</taxon>
        <taxon>Dikarya</taxon>
        <taxon>Ascomycota</taxon>
        <taxon>Pezizomycotina</taxon>
        <taxon>Dothideomycetes</taxon>
        <taxon>Dothideomycetidae</taxon>
        <taxon>Mycosphaerellales</taxon>
        <taxon>Mycosphaerellaceae</taxon>
        <taxon>Cercospora</taxon>
    </lineage>
</organism>
<dbReference type="OrthoDB" id="10003767at2759"/>
<dbReference type="Gene3D" id="3.30.200.20">
    <property type="entry name" value="Phosphorylase Kinase, domain 1"/>
    <property type="match status" value="1"/>
</dbReference>
<protein>
    <submittedName>
        <fullName evidence="2">Altered inheritance of mitochondria protein 9, mitochondrial</fullName>
    </submittedName>
</protein>
<evidence type="ECO:0000313" key="4">
    <source>
        <dbReference type="Proteomes" id="UP000230605"/>
    </source>
</evidence>
<evidence type="ECO:0000259" key="1">
    <source>
        <dbReference type="Pfam" id="PF01636"/>
    </source>
</evidence>
<keyword evidence="5" id="KW-1185">Reference proteome</keyword>
<sequence length="569" mass="65228">MHLMWQQQTDPSRVIWLQEKNSSDYSSTLLAGGCQLHILSTCSGLTNLHRYNEEKRFEERKRLFNVFELKTLAANAIHRDVKDIVYFDKLGEGAANRAFLIRMRDGFSLVARIPYAFIKPRDMLVASEAATLTFLHSKGLPVPKVYGYSATSDNAAGVEYIFMEHSVGQDLSSIWFDTTSEQRRQFVKSLVDLECRMGAMAFPASGSLFFRRDLPAGTSGIAIDSNVEETSGPLVVGPSVAQPLWFGKRADLSIDRGPFRKAKQVLESGARKELEYLRKYGRPLLPFDRIRRETFDLERQLPETHADSLEKYLSIIDYILLNGDKDLLLPTLRHPDLRPANIFVSRDFTITSIIDWQHSVILPALLNAGMPDDLNNSRDLVSQDLETPRLPTNMESMTEDEQAEQLAIFRERELHHEYVTRTAEKNPDHLNALRYPYSTGRRKLFHLASAPWQGDNIPLRSTLIFFKQRWDKFSTNPDVPCPILFSEAEEEKCMRLDDSEREAEEQMRDTKEMLGVGPEGWVPNNHYEAAKEAVGEMKKLALERAETEIDRIAVSEHWVFDDMDEDEYL</sequence>
<dbReference type="InterPro" id="IPR011009">
    <property type="entry name" value="Kinase-like_dom_sf"/>
</dbReference>